<organism evidence="2 3">
    <name type="scientific">Blastochloris viridis</name>
    <name type="common">Rhodopseudomonas viridis</name>
    <dbReference type="NCBI Taxonomy" id="1079"/>
    <lineage>
        <taxon>Bacteria</taxon>
        <taxon>Pseudomonadati</taxon>
        <taxon>Pseudomonadota</taxon>
        <taxon>Alphaproteobacteria</taxon>
        <taxon>Hyphomicrobiales</taxon>
        <taxon>Blastochloridaceae</taxon>
        <taxon>Blastochloris</taxon>
    </lineage>
</organism>
<proteinExistence type="predicted"/>
<name>A0A6N4R8G5_BLAVI</name>
<feature type="region of interest" description="Disordered" evidence="1">
    <location>
        <begin position="191"/>
        <end position="263"/>
    </location>
</feature>
<evidence type="ECO:0000313" key="3">
    <source>
        <dbReference type="Proteomes" id="UP000320948"/>
    </source>
</evidence>
<sequence>MVNECAKAGKIARGLALGLAFLLVGCAGIPPFNQRQIVTRAPQPPQVVSSNSTRALQPCPPPLIQQTQWLARNMARLRLGFNKLQTVGIVGLPAHAETFQLANGAVIEVLFYHTPETICRVQASLGAQVEGLMPMVFQDDRLIGYGPNYYRDFIVPMLPPKAVQPSATADSVPVAEVMSALPQARVEMREAEPLRPAPARTGRWQQEDLPTPPLVNYGTPSGRGSGNGYTGDMQQNMRPAGYYETSSQGGYAPSQIGRGEPLQ</sequence>
<dbReference type="AlphaFoldDB" id="A0A6N4R8G5"/>
<evidence type="ECO:0000256" key="1">
    <source>
        <dbReference type="SAM" id="MobiDB-lite"/>
    </source>
</evidence>
<evidence type="ECO:0008006" key="4">
    <source>
        <dbReference type="Google" id="ProtNLM"/>
    </source>
</evidence>
<dbReference type="PROSITE" id="PS51257">
    <property type="entry name" value="PROKAR_LIPOPROTEIN"/>
    <property type="match status" value="1"/>
</dbReference>
<dbReference type="Proteomes" id="UP000320948">
    <property type="component" value="Unassembled WGS sequence"/>
</dbReference>
<reference evidence="2 3" key="1">
    <citation type="journal article" date="2017" name="Nat. Commun.">
        <title>In situ click chemistry generation of cyclooxygenase-2 inhibitors.</title>
        <authorList>
            <person name="Bhardwaj A."/>
            <person name="Kaur J."/>
            <person name="Wuest M."/>
            <person name="Wuest F."/>
        </authorList>
    </citation>
    <scope>NUCLEOTIDE SEQUENCE [LARGE SCALE GENOMIC DNA]</scope>
    <source>
        <strain evidence="2">S2_018_000_R2_106</strain>
    </source>
</reference>
<protein>
    <recommendedName>
        <fullName evidence="4">DUF3192 domain-containing protein</fullName>
    </recommendedName>
</protein>
<evidence type="ECO:0000313" key="2">
    <source>
        <dbReference type="EMBL" id="TKW60507.1"/>
    </source>
</evidence>
<accession>A0A6N4R8G5</accession>
<comment type="caution">
    <text evidence="2">The sequence shown here is derived from an EMBL/GenBank/DDBJ whole genome shotgun (WGS) entry which is preliminary data.</text>
</comment>
<gene>
    <name evidence="2" type="ORF">DI628_06280</name>
</gene>
<dbReference type="EMBL" id="VAFM01000002">
    <property type="protein sequence ID" value="TKW60507.1"/>
    <property type="molecule type" value="Genomic_DNA"/>
</dbReference>